<reference evidence="1" key="1">
    <citation type="journal article" date="2014" name="Int. J. Syst. Evol. Microbiol.">
        <title>Complete genome sequence of Corynebacterium casei LMG S-19264T (=DSM 44701T), isolated from a smear-ripened cheese.</title>
        <authorList>
            <consortium name="US DOE Joint Genome Institute (JGI-PGF)"/>
            <person name="Walter F."/>
            <person name="Albersmeier A."/>
            <person name="Kalinowski J."/>
            <person name="Ruckert C."/>
        </authorList>
    </citation>
    <scope>NUCLEOTIDE SEQUENCE</scope>
    <source>
        <strain evidence="1">VKM Ac-1321</strain>
    </source>
</reference>
<evidence type="ECO:0000313" key="1">
    <source>
        <dbReference type="EMBL" id="GLL02782.1"/>
    </source>
</evidence>
<keyword evidence="2" id="KW-1185">Reference proteome</keyword>
<dbReference type="AlphaFoldDB" id="A0A9W6KKR5"/>
<organism evidence="1 2">
    <name type="scientific">Dactylosporangium matsuzakiense</name>
    <dbReference type="NCBI Taxonomy" id="53360"/>
    <lineage>
        <taxon>Bacteria</taxon>
        <taxon>Bacillati</taxon>
        <taxon>Actinomycetota</taxon>
        <taxon>Actinomycetes</taxon>
        <taxon>Micromonosporales</taxon>
        <taxon>Micromonosporaceae</taxon>
        <taxon>Dactylosporangium</taxon>
    </lineage>
</organism>
<gene>
    <name evidence="1" type="ORF">GCM10017581_045240</name>
</gene>
<evidence type="ECO:0000313" key="2">
    <source>
        <dbReference type="Proteomes" id="UP001143480"/>
    </source>
</evidence>
<accession>A0A9W6KKR5</accession>
<protein>
    <submittedName>
        <fullName evidence="1">Uncharacterized protein</fullName>
    </submittedName>
</protein>
<dbReference type="EMBL" id="BSFP01000026">
    <property type="protein sequence ID" value="GLL02782.1"/>
    <property type="molecule type" value="Genomic_DNA"/>
</dbReference>
<name>A0A9W6KKR5_9ACTN</name>
<proteinExistence type="predicted"/>
<sequence>MLGEHYSAGVDLDCLVQLAMAGPEGRCAALWEIEKSPDARRVLSGVRRRGPGRLRRPALDALMYLGGEAALEAADRQIVERLVRIRRRVDPIVPVMSCWTYWWAVRSTDQDAVVAALGLTDARPVTYRLAASVIDILEHDSDAEPGLVYVAPSLRGWVALVGPWCDAFGERSTEVRTILAGLSRRFGEAHAFYFGAQGDGSAWHVVRDGVTIRSFSSLDLLASSGEPLPFERDWLAARGLAGRPEDHPDEVWELDANEVAAAISLDVGWHHPVTTDRQGLPILASAPGTGPATLPAGAYEI</sequence>
<reference evidence="1" key="2">
    <citation type="submission" date="2023-01" db="EMBL/GenBank/DDBJ databases">
        <authorList>
            <person name="Sun Q."/>
            <person name="Evtushenko L."/>
        </authorList>
    </citation>
    <scope>NUCLEOTIDE SEQUENCE</scope>
    <source>
        <strain evidence="1">VKM Ac-1321</strain>
    </source>
</reference>
<comment type="caution">
    <text evidence="1">The sequence shown here is derived from an EMBL/GenBank/DDBJ whole genome shotgun (WGS) entry which is preliminary data.</text>
</comment>
<dbReference type="Proteomes" id="UP001143480">
    <property type="component" value="Unassembled WGS sequence"/>
</dbReference>